<keyword evidence="6" id="KW-1003">Cell membrane</keyword>
<keyword evidence="8" id="KW-0677">Repeat</keyword>
<dbReference type="Ensembl" id="ENSPSTT00000018389.1">
    <property type="protein sequence ID" value="ENSPSTP00000017543.1"/>
    <property type="gene ID" value="ENSPSTG00000012551.1"/>
</dbReference>
<organism evidence="15 16">
    <name type="scientific">Pavo cristatus</name>
    <name type="common">Indian peafowl</name>
    <name type="synonym">Blue peafowl</name>
    <dbReference type="NCBI Taxonomy" id="9049"/>
    <lineage>
        <taxon>Eukaryota</taxon>
        <taxon>Metazoa</taxon>
        <taxon>Chordata</taxon>
        <taxon>Craniata</taxon>
        <taxon>Vertebrata</taxon>
        <taxon>Euteleostomi</taxon>
        <taxon>Archelosauria</taxon>
        <taxon>Archosauria</taxon>
        <taxon>Dinosauria</taxon>
        <taxon>Saurischia</taxon>
        <taxon>Theropoda</taxon>
        <taxon>Coelurosauria</taxon>
        <taxon>Aves</taxon>
        <taxon>Neognathae</taxon>
        <taxon>Galloanserae</taxon>
        <taxon>Galliformes</taxon>
        <taxon>Phasianidae</taxon>
        <taxon>Phasianinae</taxon>
        <taxon>Pavo</taxon>
    </lineage>
</organism>
<accession>A0A8C9FLY7</accession>
<dbReference type="GO" id="GO:0008017">
    <property type="term" value="F:microtubule binding"/>
    <property type="evidence" value="ECO:0007669"/>
    <property type="project" value="TreeGrafter"/>
</dbReference>
<keyword evidence="5" id="KW-0813">Transport</keyword>
<keyword evidence="11" id="KW-0009">Actin-binding</keyword>
<keyword evidence="7" id="KW-0963">Cytoplasm</keyword>
<dbReference type="GO" id="GO:0030041">
    <property type="term" value="P:actin filament polymerization"/>
    <property type="evidence" value="ECO:0007669"/>
    <property type="project" value="TreeGrafter"/>
</dbReference>
<dbReference type="GO" id="GO:0048193">
    <property type="term" value="P:Golgi vesicle transport"/>
    <property type="evidence" value="ECO:0007669"/>
    <property type="project" value="TreeGrafter"/>
</dbReference>
<dbReference type="PANTHER" id="PTHR21345:SF8">
    <property type="entry name" value="PROTEIN SPIRE HOMOLOG 1"/>
    <property type="match status" value="1"/>
</dbReference>
<dbReference type="PROSITE" id="PS51377">
    <property type="entry name" value="KIND"/>
    <property type="match status" value="1"/>
</dbReference>
<evidence type="ECO:0000256" key="6">
    <source>
        <dbReference type="ARBA" id="ARBA00022475"/>
    </source>
</evidence>
<dbReference type="GO" id="GO:0005886">
    <property type="term" value="C:plasma membrane"/>
    <property type="evidence" value="ECO:0007669"/>
    <property type="project" value="UniProtKB-SubCell"/>
</dbReference>
<sequence length="107" mass="11675">SLRAGSCMDGGAGGQPEALSLEEILRLYNQPINEEQAWAVCYQCCAWLRARRRESPAGRLGAAAHLRVWRDGAVTLQQAESRRAPPSAGKAPAVHANVRMHRMEQGP</sequence>
<comment type="subcellular location">
    <subcellularLocation>
        <location evidence="3">Cell membrane</location>
        <topology evidence="3">Peripheral membrane protein</topology>
        <orientation evidence="3">Cytoplasmic side</orientation>
    </subcellularLocation>
    <subcellularLocation>
        <location evidence="2">Cytoplasm</location>
        <location evidence="2">Cytoskeleton</location>
    </subcellularLocation>
    <subcellularLocation>
        <location evidence="1">Cytoplasmic vesicle membrane</location>
        <topology evidence="1">Peripheral membrane protein</topology>
        <orientation evidence="1">Cytoplasmic side</orientation>
    </subcellularLocation>
</comment>
<dbReference type="GO" id="GO:0051639">
    <property type="term" value="P:actin filament network formation"/>
    <property type="evidence" value="ECO:0007669"/>
    <property type="project" value="TreeGrafter"/>
</dbReference>
<evidence type="ECO:0000256" key="8">
    <source>
        <dbReference type="ARBA" id="ARBA00022737"/>
    </source>
</evidence>
<dbReference type="Ensembl" id="ENSPSTT00000015425.1">
    <property type="protein sequence ID" value="ENSPSTP00000014699.1"/>
    <property type="gene ID" value="ENSPSTG00000010420.1"/>
</dbReference>
<dbReference type="Proteomes" id="UP000694428">
    <property type="component" value="Unplaced"/>
</dbReference>
<dbReference type="GO" id="GO:0040038">
    <property type="term" value="P:polar body extrusion after meiotic divisions"/>
    <property type="evidence" value="ECO:0007669"/>
    <property type="project" value="TreeGrafter"/>
</dbReference>
<evidence type="ECO:0000256" key="9">
    <source>
        <dbReference type="ARBA" id="ARBA00022927"/>
    </source>
</evidence>
<evidence type="ECO:0000256" key="2">
    <source>
        <dbReference type="ARBA" id="ARBA00004245"/>
    </source>
</evidence>
<dbReference type="GO" id="GO:0045010">
    <property type="term" value="P:actin nucleation"/>
    <property type="evidence" value="ECO:0007669"/>
    <property type="project" value="InterPro"/>
</dbReference>
<dbReference type="GO" id="GO:0036089">
    <property type="term" value="P:cleavage furrow formation"/>
    <property type="evidence" value="ECO:0007669"/>
    <property type="project" value="TreeGrafter"/>
</dbReference>
<evidence type="ECO:0000256" key="5">
    <source>
        <dbReference type="ARBA" id="ARBA00022448"/>
    </source>
</evidence>
<evidence type="ECO:0000259" key="14">
    <source>
        <dbReference type="PROSITE" id="PS51377"/>
    </source>
</evidence>
<dbReference type="Pfam" id="PF16474">
    <property type="entry name" value="KIND"/>
    <property type="match status" value="1"/>
</dbReference>
<keyword evidence="16" id="KW-1185">Reference proteome</keyword>
<evidence type="ECO:0000256" key="1">
    <source>
        <dbReference type="ARBA" id="ARBA00004180"/>
    </source>
</evidence>
<keyword evidence="10" id="KW-0472">Membrane</keyword>
<dbReference type="AlphaFoldDB" id="A0A8C9FLY7"/>
<evidence type="ECO:0000256" key="10">
    <source>
        <dbReference type="ARBA" id="ARBA00023136"/>
    </source>
</evidence>
<dbReference type="GO" id="GO:0005856">
    <property type="term" value="C:cytoskeleton"/>
    <property type="evidence" value="ECO:0007669"/>
    <property type="project" value="UniProtKB-SubCell"/>
</dbReference>
<evidence type="ECO:0000256" key="7">
    <source>
        <dbReference type="ARBA" id="ARBA00022490"/>
    </source>
</evidence>
<dbReference type="GO" id="GO:0015031">
    <property type="term" value="P:protein transport"/>
    <property type="evidence" value="ECO:0007669"/>
    <property type="project" value="UniProtKB-KW"/>
</dbReference>
<keyword evidence="12" id="KW-0206">Cytoskeleton</keyword>
<dbReference type="Gene3D" id="1.10.510.10">
    <property type="entry name" value="Transferase(Phosphotransferase) domain 1"/>
    <property type="match status" value="1"/>
</dbReference>
<evidence type="ECO:0000256" key="11">
    <source>
        <dbReference type="ARBA" id="ARBA00023203"/>
    </source>
</evidence>
<dbReference type="GO" id="GO:0030659">
    <property type="term" value="C:cytoplasmic vesicle membrane"/>
    <property type="evidence" value="ECO:0007669"/>
    <property type="project" value="UniProtKB-SubCell"/>
</dbReference>
<name>A0A8C9FLY7_PAVCR</name>
<keyword evidence="9" id="KW-0653">Protein transport</keyword>
<dbReference type="Ensembl" id="ENSPSTT00000006644.1">
    <property type="protein sequence ID" value="ENSPSTP00000006330.1"/>
    <property type="gene ID" value="ENSPSTG00000004484.1"/>
</dbReference>
<comment type="similarity">
    <text evidence="4">Belongs to the spire family.</text>
</comment>
<dbReference type="GO" id="GO:0051295">
    <property type="term" value="P:establishment of meiotic spindle localization"/>
    <property type="evidence" value="ECO:0007669"/>
    <property type="project" value="TreeGrafter"/>
</dbReference>
<dbReference type="InterPro" id="IPR011019">
    <property type="entry name" value="KIND_dom"/>
</dbReference>
<evidence type="ECO:0000256" key="4">
    <source>
        <dbReference type="ARBA" id="ARBA00010956"/>
    </source>
</evidence>
<evidence type="ECO:0000256" key="12">
    <source>
        <dbReference type="ARBA" id="ARBA00023212"/>
    </source>
</evidence>
<feature type="domain" description="KIND" evidence="14">
    <location>
        <begin position="19"/>
        <end position="107"/>
    </location>
</feature>
<evidence type="ECO:0000313" key="16">
    <source>
        <dbReference type="Proteomes" id="UP000694428"/>
    </source>
</evidence>
<dbReference type="GO" id="GO:0005938">
    <property type="term" value="C:cell cortex"/>
    <property type="evidence" value="ECO:0007669"/>
    <property type="project" value="TreeGrafter"/>
</dbReference>
<reference evidence="15" key="1">
    <citation type="submission" date="2025-05" db="UniProtKB">
        <authorList>
            <consortium name="Ensembl"/>
        </authorList>
    </citation>
    <scope>IDENTIFICATION</scope>
</reference>
<protein>
    <recommendedName>
        <fullName evidence="14">KIND domain-containing protein</fullName>
    </recommendedName>
</protein>
<dbReference type="Ensembl" id="ENSPSTT00000015996.1">
    <property type="protein sequence ID" value="ENSPSTP00000015243.1"/>
    <property type="gene ID" value="ENSPSTG00000010816.1"/>
</dbReference>
<dbReference type="InterPro" id="IPR029901">
    <property type="entry name" value="Spire"/>
</dbReference>
<dbReference type="PANTHER" id="PTHR21345">
    <property type="entry name" value="SPIRE"/>
    <property type="match status" value="1"/>
</dbReference>
<dbReference type="GO" id="GO:0003779">
    <property type="term" value="F:actin binding"/>
    <property type="evidence" value="ECO:0007669"/>
    <property type="project" value="UniProtKB-KW"/>
</dbReference>
<keyword evidence="13" id="KW-0968">Cytoplasmic vesicle</keyword>
<evidence type="ECO:0000256" key="3">
    <source>
        <dbReference type="ARBA" id="ARBA00004413"/>
    </source>
</evidence>
<evidence type="ECO:0000256" key="13">
    <source>
        <dbReference type="ARBA" id="ARBA00023329"/>
    </source>
</evidence>
<proteinExistence type="inferred from homology"/>
<evidence type="ECO:0000313" key="15">
    <source>
        <dbReference type="Ensembl" id="ENSPSTP00000015243.1"/>
    </source>
</evidence>